<dbReference type="Gene3D" id="3.30.2310.20">
    <property type="entry name" value="RelE-like"/>
    <property type="match status" value="1"/>
</dbReference>
<dbReference type="EMBL" id="CP116968">
    <property type="protein sequence ID" value="WNM63361.1"/>
    <property type="molecule type" value="Genomic_DNA"/>
</dbReference>
<organism evidence="1 2">
    <name type="scientific">Candidatus Nitrospira neomarina</name>
    <dbReference type="NCBI Taxonomy" id="3020899"/>
    <lineage>
        <taxon>Bacteria</taxon>
        <taxon>Pseudomonadati</taxon>
        <taxon>Nitrospirota</taxon>
        <taxon>Nitrospiria</taxon>
        <taxon>Nitrospirales</taxon>
        <taxon>Nitrospiraceae</taxon>
        <taxon>Nitrospira</taxon>
    </lineage>
</organism>
<dbReference type="InterPro" id="IPR035093">
    <property type="entry name" value="RelE/ParE_toxin_dom_sf"/>
</dbReference>
<gene>
    <name evidence="1" type="ORF">PQG83_06290</name>
</gene>
<keyword evidence="2" id="KW-1185">Reference proteome</keyword>
<evidence type="ECO:0000313" key="2">
    <source>
        <dbReference type="Proteomes" id="UP001302494"/>
    </source>
</evidence>
<accession>A0AA96K1R5</accession>
<dbReference type="KEGG" id="nneo:PQG83_06290"/>
<protein>
    <submittedName>
        <fullName evidence="1">Type II toxin-antitoxin system RelE/ParE family toxin</fullName>
    </submittedName>
</protein>
<name>A0AA96K1R5_9BACT</name>
<dbReference type="Proteomes" id="UP001302494">
    <property type="component" value="Chromosome"/>
</dbReference>
<sequence>MKIRILGSALEDLHSGRQFYENQAEGVGEYFFDAVFADIDSLALYAGIHQKFFGYHRLLARRFPYAIYYKMADPNTVIVQRVLDLRQHPQKIKTALT</sequence>
<dbReference type="RefSeq" id="WP_312747905.1">
    <property type="nucleotide sequence ID" value="NZ_CP116968.1"/>
</dbReference>
<proteinExistence type="predicted"/>
<dbReference type="AlphaFoldDB" id="A0AA96K1R5"/>
<reference evidence="1 2" key="1">
    <citation type="submission" date="2023-01" db="EMBL/GenBank/DDBJ databases">
        <title>Cultivation and genomic characterization of new, ubiquitous marine nitrite-oxidizing bacteria from the Nitrospirales.</title>
        <authorList>
            <person name="Mueller A.J."/>
            <person name="Daebeler A."/>
            <person name="Herbold C.W."/>
            <person name="Kirkegaard R.H."/>
            <person name="Daims H."/>
        </authorList>
    </citation>
    <scope>NUCLEOTIDE SEQUENCE [LARGE SCALE GENOMIC DNA]</scope>
    <source>
        <strain evidence="1 2">DK</strain>
    </source>
</reference>
<evidence type="ECO:0000313" key="1">
    <source>
        <dbReference type="EMBL" id="WNM63361.1"/>
    </source>
</evidence>